<feature type="signal peptide" evidence="9">
    <location>
        <begin position="1"/>
        <end position="19"/>
    </location>
</feature>
<dbReference type="GO" id="GO:0016787">
    <property type="term" value="F:hydrolase activity"/>
    <property type="evidence" value="ECO:0007669"/>
    <property type="project" value="UniProtKB-KW"/>
</dbReference>
<dbReference type="InterPro" id="IPR000026">
    <property type="entry name" value="N1-like"/>
</dbReference>
<evidence type="ECO:0000256" key="6">
    <source>
        <dbReference type="ARBA" id="ARBA00023157"/>
    </source>
</evidence>
<evidence type="ECO:0000256" key="2">
    <source>
        <dbReference type="ARBA" id="ARBA00012549"/>
    </source>
</evidence>
<organism evidence="10 11">
    <name type="scientific">Staphylotrichum longicolle</name>
    <dbReference type="NCBI Taxonomy" id="669026"/>
    <lineage>
        <taxon>Eukaryota</taxon>
        <taxon>Fungi</taxon>
        <taxon>Dikarya</taxon>
        <taxon>Ascomycota</taxon>
        <taxon>Pezizomycotina</taxon>
        <taxon>Sordariomycetes</taxon>
        <taxon>Sordariomycetidae</taxon>
        <taxon>Sordariales</taxon>
        <taxon>Chaetomiaceae</taxon>
        <taxon>Staphylotrichum</taxon>
    </lineage>
</organism>
<comment type="caution">
    <text evidence="10">The sequence shown here is derived from an EMBL/GenBank/DDBJ whole genome shotgun (WGS) entry which is preliminary data.</text>
</comment>
<dbReference type="Gene3D" id="3.10.450.30">
    <property type="entry name" value="Microbial ribonucleases"/>
    <property type="match status" value="1"/>
</dbReference>
<keyword evidence="9" id="KW-0732">Signal</keyword>
<keyword evidence="3" id="KW-0540">Nuclease</keyword>
<evidence type="ECO:0000313" key="11">
    <source>
        <dbReference type="Proteomes" id="UP001197093"/>
    </source>
</evidence>
<reference evidence="10" key="1">
    <citation type="submission" date="2023-02" db="EMBL/GenBank/DDBJ databases">
        <authorList>
            <person name="Palmer J.M."/>
        </authorList>
    </citation>
    <scope>NUCLEOTIDE SEQUENCE</scope>
    <source>
        <strain evidence="10">FW57</strain>
    </source>
</reference>
<keyword evidence="6" id="KW-1015">Disulfide bond</keyword>
<evidence type="ECO:0000313" key="10">
    <source>
        <dbReference type="EMBL" id="KAG7289316.1"/>
    </source>
</evidence>
<dbReference type="Pfam" id="PF00545">
    <property type="entry name" value="Ribonuclease"/>
    <property type="match status" value="1"/>
</dbReference>
<gene>
    <name evidence="10" type="ORF">NEMBOFW57_005683</name>
</gene>
<dbReference type="EMBL" id="JAHCVI010000002">
    <property type="protein sequence ID" value="KAG7289316.1"/>
    <property type="molecule type" value="Genomic_DNA"/>
</dbReference>
<keyword evidence="7" id="KW-0456">Lyase</keyword>
<comment type="catalytic activity">
    <reaction evidence="8">
        <text>[RNA] containing guanosine + H2O = an [RNA fragment]-3'-guanosine-3'-phosphate + a 5'-hydroxy-ribonucleotide-3'-[RNA fragment].</text>
        <dbReference type="EC" id="4.6.1.24"/>
    </reaction>
</comment>
<dbReference type="SUPFAM" id="SSF53933">
    <property type="entry name" value="Microbial ribonucleases"/>
    <property type="match status" value="1"/>
</dbReference>
<comment type="similarity">
    <text evidence="1">Belongs to the ribonuclease N1/T1 family.</text>
</comment>
<evidence type="ECO:0000256" key="1">
    <source>
        <dbReference type="ARBA" id="ARBA00009006"/>
    </source>
</evidence>
<name>A0AAD4EXA5_9PEZI</name>
<feature type="chain" id="PRO_5042256450" description="ribonuclease T1" evidence="9">
    <location>
        <begin position="20"/>
        <end position="137"/>
    </location>
</feature>
<keyword evidence="5" id="KW-0378">Hydrolase</keyword>
<evidence type="ECO:0000256" key="5">
    <source>
        <dbReference type="ARBA" id="ARBA00022801"/>
    </source>
</evidence>
<accession>A0AAD4EXA5</accession>
<evidence type="ECO:0000256" key="3">
    <source>
        <dbReference type="ARBA" id="ARBA00022722"/>
    </source>
</evidence>
<evidence type="ECO:0000256" key="7">
    <source>
        <dbReference type="ARBA" id="ARBA00023239"/>
    </source>
</evidence>
<proteinExistence type="inferred from homology"/>
<protein>
    <recommendedName>
        <fullName evidence="2">ribonuclease T1</fullName>
        <ecNumber evidence="2">4.6.1.24</ecNumber>
    </recommendedName>
</protein>
<dbReference type="EC" id="4.6.1.24" evidence="2"/>
<evidence type="ECO:0000256" key="9">
    <source>
        <dbReference type="SAM" id="SignalP"/>
    </source>
</evidence>
<dbReference type="AlphaFoldDB" id="A0AAD4EXA5"/>
<dbReference type="PANTHER" id="PTHR42104">
    <property type="entry name" value="EXTRACELLULAR GUANYL-SPECIFIC RIBONUCLEASE RNTA (AFU_ORTHOLOGUE AFUA_4G03230)"/>
    <property type="match status" value="1"/>
</dbReference>
<keyword evidence="4" id="KW-0255">Endonuclease</keyword>
<dbReference type="GO" id="GO:0046589">
    <property type="term" value="F:ribonuclease T1 activity"/>
    <property type="evidence" value="ECO:0007669"/>
    <property type="project" value="UniProtKB-EC"/>
</dbReference>
<sequence>MVRLIPAFLTFLLTAAVSAAPLPSESEVQPEARACAYTCGSVCYTQSHITSALNKGYSLQQAGSAINSYPHKYNNYEGFSFPTSAPWYEFPILASHAVYTGGSPGADRVVFDKNGALDMLITHTGASGNNFVACVKG</sequence>
<evidence type="ECO:0000256" key="4">
    <source>
        <dbReference type="ARBA" id="ARBA00022759"/>
    </source>
</evidence>
<dbReference type="Proteomes" id="UP001197093">
    <property type="component" value="Unassembled WGS sequence"/>
</dbReference>
<keyword evidence="11" id="KW-1185">Reference proteome</keyword>
<dbReference type="PANTHER" id="PTHR42104:SF1">
    <property type="entry name" value="EXTRACELLULAR GUANYL-SPECIFIC RIBONUCLEASE RNTA (AFU_ORTHOLOGUE AFUA_4G03230)"/>
    <property type="match status" value="1"/>
</dbReference>
<dbReference type="InterPro" id="IPR016191">
    <property type="entry name" value="Ribonuclease/ribotoxin"/>
</dbReference>
<dbReference type="GO" id="GO:0003723">
    <property type="term" value="F:RNA binding"/>
    <property type="evidence" value="ECO:0007669"/>
    <property type="project" value="InterPro"/>
</dbReference>
<evidence type="ECO:0000256" key="8">
    <source>
        <dbReference type="ARBA" id="ARBA00034015"/>
    </source>
</evidence>
<dbReference type="CDD" id="cd00606">
    <property type="entry name" value="fungal_RNase"/>
    <property type="match status" value="1"/>
</dbReference>